<organism evidence="2 3">
    <name type="scientific">Puccinia coronata f. sp. avenae</name>
    <dbReference type="NCBI Taxonomy" id="200324"/>
    <lineage>
        <taxon>Eukaryota</taxon>
        <taxon>Fungi</taxon>
        <taxon>Dikarya</taxon>
        <taxon>Basidiomycota</taxon>
        <taxon>Pucciniomycotina</taxon>
        <taxon>Pucciniomycetes</taxon>
        <taxon>Pucciniales</taxon>
        <taxon>Pucciniaceae</taxon>
        <taxon>Puccinia</taxon>
    </lineage>
</organism>
<evidence type="ECO:0000313" key="3">
    <source>
        <dbReference type="Proteomes" id="UP000235388"/>
    </source>
</evidence>
<keyword evidence="3" id="KW-1185">Reference proteome</keyword>
<comment type="caution">
    <text evidence="2">The sequence shown here is derived from an EMBL/GenBank/DDBJ whole genome shotgun (WGS) entry which is preliminary data.</text>
</comment>
<feature type="compositionally biased region" description="Low complexity" evidence="1">
    <location>
        <begin position="53"/>
        <end position="66"/>
    </location>
</feature>
<dbReference type="AlphaFoldDB" id="A0A2N5UWT7"/>
<feature type="region of interest" description="Disordered" evidence="1">
    <location>
        <begin position="1"/>
        <end position="24"/>
    </location>
</feature>
<dbReference type="Proteomes" id="UP000235388">
    <property type="component" value="Unassembled WGS sequence"/>
</dbReference>
<protein>
    <submittedName>
        <fullName evidence="2">Uncharacterized protein</fullName>
    </submittedName>
</protein>
<evidence type="ECO:0000313" key="2">
    <source>
        <dbReference type="EMBL" id="PLW42231.1"/>
    </source>
</evidence>
<feature type="region of interest" description="Disordered" evidence="1">
    <location>
        <begin position="37"/>
        <end position="98"/>
    </location>
</feature>
<feature type="region of interest" description="Disordered" evidence="1">
    <location>
        <begin position="458"/>
        <end position="482"/>
    </location>
</feature>
<gene>
    <name evidence="2" type="ORF">PCANC_12099</name>
</gene>
<name>A0A2N5UWT7_9BASI</name>
<dbReference type="EMBL" id="PGCJ01000160">
    <property type="protein sequence ID" value="PLW42231.1"/>
    <property type="molecule type" value="Genomic_DNA"/>
</dbReference>
<evidence type="ECO:0000256" key="1">
    <source>
        <dbReference type="SAM" id="MobiDB-lite"/>
    </source>
</evidence>
<reference evidence="2 3" key="1">
    <citation type="submission" date="2017-11" db="EMBL/GenBank/DDBJ databases">
        <title>De novo assembly and phasing of dikaryotic genomes from two isolates of Puccinia coronata f. sp. avenae, the causal agent of oat crown rust.</title>
        <authorList>
            <person name="Miller M.E."/>
            <person name="Zhang Y."/>
            <person name="Omidvar V."/>
            <person name="Sperschneider J."/>
            <person name="Schwessinger B."/>
            <person name="Raley C."/>
            <person name="Palmer J.M."/>
            <person name="Garnica D."/>
            <person name="Upadhyaya N."/>
            <person name="Rathjen J."/>
            <person name="Taylor J.M."/>
            <person name="Park R.F."/>
            <person name="Dodds P.N."/>
            <person name="Hirsch C.D."/>
            <person name="Kianian S.F."/>
            <person name="Figueroa M."/>
        </authorList>
    </citation>
    <scope>NUCLEOTIDE SEQUENCE [LARGE SCALE GENOMIC DNA]</scope>
    <source>
        <strain evidence="2">12NC29</strain>
    </source>
</reference>
<feature type="compositionally biased region" description="Basic and acidic residues" evidence="1">
    <location>
        <begin position="88"/>
        <end position="98"/>
    </location>
</feature>
<accession>A0A2N5UWT7</accession>
<proteinExistence type="predicted"/>
<sequence>MASQNAEANSGGDGAAAGVNPDNGWIADIVNGILPMLQAPANPTQMDEGNQGGSSSQQPNQPNAQPEGSQLPPQLVVKAARRARKKGKDNEDNRQAEKRVRVIAGKAVLAEHCDKFSRGIQATAAIKTQLNQLRELLHERPTAEVDFMVSQAKREIRQRITMPPFTPAVCKGEHKGQSVSSNTQADVKRALALAEISRLNFDWDVKYGGNSPWNSTVIKVLGSKAVDWLQRLGPVSRKEAGQAPAVIQQWVNTKCWEIQEAASLAGENYDQIKVTKAAKAQFERWRKKIKENRCLMVAQVFKDNIALAHIVENKDCGSNIEDGGENNLPVTRCPHWQSPHLTSILHCLNKMVQTKAVHHQTITKNQQLYGRFQKLFVTGNGIKGVPRDLPVDCYNEAWWRGLPPYYQETLTTVESINLSKVAKKLEIYCYGKNLTAGGNTGSGGSMQPGVKRRVDEISEEKKTPVASGSGSTAAPGETMHMD</sequence>